<evidence type="ECO:0000313" key="2">
    <source>
        <dbReference type="Proteomes" id="UP000821865"/>
    </source>
</evidence>
<gene>
    <name evidence="1" type="ORF">HPB49_004991</name>
</gene>
<dbReference type="Proteomes" id="UP000821865">
    <property type="component" value="Chromosome 4"/>
</dbReference>
<protein>
    <submittedName>
        <fullName evidence="1">Uncharacterized protein</fullName>
    </submittedName>
</protein>
<keyword evidence="2" id="KW-1185">Reference proteome</keyword>
<proteinExistence type="predicted"/>
<comment type="caution">
    <text evidence="1">The sequence shown here is derived from an EMBL/GenBank/DDBJ whole genome shotgun (WGS) entry which is preliminary data.</text>
</comment>
<sequence>MSECFDVVILWLIQDYLSSQGYEYALCTLACESGVGREPFSARDVEELLRVPSLQQQRDGPCVLQRIVSRMMSRPETTSAQTSVAVPAQVPEANQVQAELEKLKCSVAEAEQRLLALQQQLQNAQPPSEDAVPLLGQRCRPTCVAGATTHLQAVRRMSVLTELSSMGSDPIPEGSTLSTSSSSRQAQSRRANKSSSVSSLSSLPLDRARRRLQRLARQTDYLDDRLRAMGSIGDSVSTILLSMSGDVSVASCEKSSEAHSFDAG</sequence>
<evidence type="ECO:0000313" key="1">
    <source>
        <dbReference type="EMBL" id="KAH7953132.1"/>
    </source>
</evidence>
<accession>A0ACB8CVG2</accession>
<name>A0ACB8CVG2_DERSI</name>
<dbReference type="EMBL" id="CM023473">
    <property type="protein sequence ID" value="KAH7953132.1"/>
    <property type="molecule type" value="Genomic_DNA"/>
</dbReference>
<reference evidence="1" key="1">
    <citation type="submission" date="2020-05" db="EMBL/GenBank/DDBJ databases">
        <title>Large-scale comparative analyses of tick genomes elucidate their genetic diversity and vector capacities.</title>
        <authorList>
            <person name="Jia N."/>
            <person name="Wang J."/>
            <person name="Shi W."/>
            <person name="Du L."/>
            <person name="Sun Y."/>
            <person name="Zhan W."/>
            <person name="Jiang J."/>
            <person name="Wang Q."/>
            <person name="Zhang B."/>
            <person name="Ji P."/>
            <person name="Sakyi L.B."/>
            <person name="Cui X."/>
            <person name="Yuan T."/>
            <person name="Jiang B."/>
            <person name="Yang W."/>
            <person name="Lam T.T.-Y."/>
            <person name="Chang Q."/>
            <person name="Ding S."/>
            <person name="Wang X."/>
            <person name="Zhu J."/>
            <person name="Ruan X."/>
            <person name="Zhao L."/>
            <person name="Wei J."/>
            <person name="Que T."/>
            <person name="Du C."/>
            <person name="Cheng J."/>
            <person name="Dai P."/>
            <person name="Han X."/>
            <person name="Huang E."/>
            <person name="Gao Y."/>
            <person name="Liu J."/>
            <person name="Shao H."/>
            <person name="Ye R."/>
            <person name="Li L."/>
            <person name="Wei W."/>
            <person name="Wang X."/>
            <person name="Wang C."/>
            <person name="Yang T."/>
            <person name="Huo Q."/>
            <person name="Li W."/>
            <person name="Guo W."/>
            <person name="Chen H."/>
            <person name="Zhou L."/>
            <person name="Ni X."/>
            <person name="Tian J."/>
            <person name="Zhou Y."/>
            <person name="Sheng Y."/>
            <person name="Liu T."/>
            <person name="Pan Y."/>
            <person name="Xia L."/>
            <person name="Li J."/>
            <person name="Zhao F."/>
            <person name="Cao W."/>
        </authorList>
    </citation>
    <scope>NUCLEOTIDE SEQUENCE</scope>
    <source>
        <strain evidence="1">Dsil-2018</strain>
    </source>
</reference>
<organism evidence="1 2">
    <name type="scientific">Dermacentor silvarum</name>
    <name type="common">Tick</name>
    <dbReference type="NCBI Taxonomy" id="543639"/>
    <lineage>
        <taxon>Eukaryota</taxon>
        <taxon>Metazoa</taxon>
        <taxon>Ecdysozoa</taxon>
        <taxon>Arthropoda</taxon>
        <taxon>Chelicerata</taxon>
        <taxon>Arachnida</taxon>
        <taxon>Acari</taxon>
        <taxon>Parasitiformes</taxon>
        <taxon>Ixodida</taxon>
        <taxon>Ixodoidea</taxon>
        <taxon>Ixodidae</taxon>
        <taxon>Rhipicephalinae</taxon>
        <taxon>Dermacentor</taxon>
    </lineage>
</organism>